<protein>
    <recommendedName>
        <fullName evidence="1">Calcineurin-like phosphoesterase domain-containing protein</fullName>
    </recommendedName>
</protein>
<dbReference type="EMBL" id="CAUYUE010000008">
    <property type="protein sequence ID" value="CAK0783282.1"/>
    <property type="molecule type" value="Genomic_DNA"/>
</dbReference>
<dbReference type="InterPro" id="IPR004843">
    <property type="entry name" value="Calcineurin-like_PHP"/>
</dbReference>
<dbReference type="Pfam" id="PF00149">
    <property type="entry name" value="Metallophos"/>
    <property type="match status" value="1"/>
</dbReference>
<accession>A0AAV1IAQ3</accession>
<sequence>MRVWAVSDVHSDYKENMAWCEALSDSAYKDDVLILAGDVSDDQAVLRSTFQIMVQKFKHVFFVPGNHDLWVRRKERDVLDSLGKLGVIKNLCHELGVHTEPMNISGVWIAPIYSWYHASFDREPDLPGAPAVEKVMVDFHACQWPPHIPSSHDTSIAEYFDNLNEPALSNLAENMEMEEEDAGVRPPLITFSHFLPLQSLLPEKRMLFQPNLAKAVGSDYIKHRVEELRPMAHIFGHTHFAWDAVVGQVRYVQWPLAYPQERKRRHDLGAGFKPLMIYDTADKKMSPHQSTYWADFYRENRRDPTNLEPAPWVKARLGDLAWK</sequence>
<dbReference type="PANTHER" id="PTHR36492:SF2">
    <property type="entry name" value="[ACYL-CARRIER-PROTEIN] PHOSPHODIESTERASE PPTH"/>
    <property type="match status" value="1"/>
</dbReference>
<organism evidence="2 3">
    <name type="scientific">Coccomyxa viridis</name>
    <dbReference type="NCBI Taxonomy" id="1274662"/>
    <lineage>
        <taxon>Eukaryota</taxon>
        <taxon>Viridiplantae</taxon>
        <taxon>Chlorophyta</taxon>
        <taxon>core chlorophytes</taxon>
        <taxon>Trebouxiophyceae</taxon>
        <taxon>Trebouxiophyceae incertae sedis</taxon>
        <taxon>Coccomyxaceae</taxon>
        <taxon>Coccomyxa</taxon>
    </lineage>
</organism>
<dbReference type="GO" id="GO:0016787">
    <property type="term" value="F:hydrolase activity"/>
    <property type="evidence" value="ECO:0007669"/>
    <property type="project" value="InterPro"/>
</dbReference>
<dbReference type="PANTHER" id="PTHR36492">
    <property type="match status" value="1"/>
</dbReference>
<dbReference type="SUPFAM" id="SSF56300">
    <property type="entry name" value="Metallo-dependent phosphatases"/>
    <property type="match status" value="1"/>
</dbReference>
<feature type="domain" description="Calcineurin-like phosphoesterase" evidence="1">
    <location>
        <begin position="1"/>
        <end position="128"/>
    </location>
</feature>
<evidence type="ECO:0000313" key="3">
    <source>
        <dbReference type="Proteomes" id="UP001314263"/>
    </source>
</evidence>
<keyword evidence="3" id="KW-1185">Reference proteome</keyword>
<dbReference type="InterPro" id="IPR029052">
    <property type="entry name" value="Metallo-depent_PP-like"/>
</dbReference>
<dbReference type="Proteomes" id="UP001314263">
    <property type="component" value="Unassembled WGS sequence"/>
</dbReference>
<gene>
    <name evidence="2" type="ORF">CVIRNUC_006481</name>
</gene>
<evidence type="ECO:0000313" key="2">
    <source>
        <dbReference type="EMBL" id="CAK0783282.1"/>
    </source>
</evidence>
<comment type="caution">
    <text evidence="2">The sequence shown here is derived from an EMBL/GenBank/DDBJ whole genome shotgun (WGS) entry which is preliminary data.</text>
</comment>
<evidence type="ECO:0000259" key="1">
    <source>
        <dbReference type="Pfam" id="PF00149"/>
    </source>
</evidence>
<dbReference type="AlphaFoldDB" id="A0AAV1IAQ3"/>
<proteinExistence type="predicted"/>
<dbReference type="Gene3D" id="3.60.21.10">
    <property type="match status" value="1"/>
</dbReference>
<dbReference type="InterPro" id="IPR052963">
    <property type="entry name" value="Pantetheine_PDE"/>
</dbReference>
<dbReference type="CDD" id="cd00838">
    <property type="entry name" value="MPP_superfamily"/>
    <property type="match status" value="1"/>
</dbReference>
<name>A0AAV1IAQ3_9CHLO</name>
<reference evidence="2 3" key="1">
    <citation type="submission" date="2023-10" db="EMBL/GenBank/DDBJ databases">
        <authorList>
            <person name="Maclean D."/>
            <person name="Macfadyen A."/>
        </authorList>
    </citation>
    <scope>NUCLEOTIDE SEQUENCE [LARGE SCALE GENOMIC DNA]</scope>
</reference>